<dbReference type="EMBL" id="JAPQKN010000003">
    <property type="protein sequence ID" value="KAJ5166371.1"/>
    <property type="molecule type" value="Genomic_DNA"/>
</dbReference>
<feature type="transmembrane region" description="Helical" evidence="1">
    <location>
        <begin position="36"/>
        <end position="60"/>
    </location>
</feature>
<protein>
    <submittedName>
        <fullName evidence="2">Uncharacterized protein</fullName>
    </submittedName>
</protein>
<evidence type="ECO:0000313" key="3">
    <source>
        <dbReference type="Proteomes" id="UP001149163"/>
    </source>
</evidence>
<proteinExistence type="predicted"/>
<evidence type="ECO:0000256" key="1">
    <source>
        <dbReference type="SAM" id="Phobius"/>
    </source>
</evidence>
<name>A0A9W9I1Z2_9EURO</name>
<feature type="transmembrane region" description="Helical" evidence="1">
    <location>
        <begin position="6"/>
        <end position="29"/>
    </location>
</feature>
<dbReference type="RefSeq" id="XP_056542832.1">
    <property type="nucleotide sequence ID" value="XM_056687277.1"/>
</dbReference>
<organism evidence="2 3">
    <name type="scientific">Penicillium canariense</name>
    <dbReference type="NCBI Taxonomy" id="189055"/>
    <lineage>
        <taxon>Eukaryota</taxon>
        <taxon>Fungi</taxon>
        <taxon>Dikarya</taxon>
        <taxon>Ascomycota</taxon>
        <taxon>Pezizomycotina</taxon>
        <taxon>Eurotiomycetes</taxon>
        <taxon>Eurotiomycetidae</taxon>
        <taxon>Eurotiales</taxon>
        <taxon>Aspergillaceae</taxon>
        <taxon>Penicillium</taxon>
    </lineage>
</organism>
<dbReference type="AlphaFoldDB" id="A0A9W9I1Z2"/>
<accession>A0A9W9I1Z2</accession>
<reference evidence="2" key="2">
    <citation type="journal article" date="2023" name="IMA Fungus">
        <title>Comparative genomic study of the Penicillium genus elucidates a diverse pangenome and 15 lateral gene transfer events.</title>
        <authorList>
            <person name="Petersen C."/>
            <person name="Sorensen T."/>
            <person name="Nielsen M.R."/>
            <person name="Sondergaard T.E."/>
            <person name="Sorensen J.L."/>
            <person name="Fitzpatrick D.A."/>
            <person name="Frisvad J.C."/>
            <person name="Nielsen K.L."/>
        </authorList>
    </citation>
    <scope>NUCLEOTIDE SEQUENCE</scope>
    <source>
        <strain evidence="2">IBT 26290</strain>
    </source>
</reference>
<gene>
    <name evidence="2" type="ORF">N7482_005152</name>
</gene>
<dbReference type="GeneID" id="81426453"/>
<keyword evidence="1" id="KW-0472">Membrane</keyword>
<keyword evidence="3" id="KW-1185">Reference proteome</keyword>
<sequence length="144" mass="15634">MDEHAAVNGLLSIPLSVVSALFGIVTVLFSYTWSVLYLLASPLVYLGHGLLALVLFPVQVLLKFEAFLTFVAGAVFTGVTVGLCLYFAGDSLTQLLRLQPSSAPSFPTDLVDPKDPPFDWESRMFMSSTILEEEENSQDSTPGD</sequence>
<keyword evidence="1" id="KW-1133">Transmembrane helix</keyword>
<reference evidence="2" key="1">
    <citation type="submission" date="2022-11" db="EMBL/GenBank/DDBJ databases">
        <authorList>
            <person name="Petersen C."/>
        </authorList>
    </citation>
    <scope>NUCLEOTIDE SEQUENCE</scope>
    <source>
        <strain evidence="2">IBT 26290</strain>
    </source>
</reference>
<keyword evidence="1" id="KW-0812">Transmembrane</keyword>
<comment type="caution">
    <text evidence="2">The sequence shown here is derived from an EMBL/GenBank/DDBJ whole genome shotgun (WGS) entry which is preliminary data.</text>
</comment>
<dbReference type="Proteomes" id="UP001149163">
    <property type="component" value="Unassembled WGS sequence"/>
</dbReference>
<feature type="transmembrane region" description="Helical" evidence="1">
    <location>
        <begin position="66"/>
        <end position="88"/>
    </location>
</feature>
<dbReference type="OrthoDB" id="4430381at2759"/>
<evidence type="ECO:0000313" key="2">
    <source>
        <dbReference type="EMBL" id="KAJ5166371.1"/>
    </source>
</evidence>